<accession>A0A915BJR6</accession>
<dbReference type="AlphaFoldDB" id="A0A915BJR6"/>
<evidence type="ECO:0000256" key="3">
    <source>
        <dbReference type="SAM" id="Phobius"/>
    </source>
</evidence>
<evidence type="ECO:0000256" key="2">
    <source>
        <dbReference type="SAM" id="MobiDB-lite"/>
    </source>
</evidence>
<keyword evidence="1" id="KW-1015">Disulfide bond</keyword>
<evidence type="ECO:0000259" key="4">
    <source>
        <dbReference type="Pfam" id="PF04089"/>
    </source>
</evidence>
<proteinExistence type="predicted"/>
<dbReference type="WBParaSite" id="PgR043_g053_t01">
    <property type="protein sequence ID" value="PgR043_g053_t01"/>
    <property type="gene ID" value="PgR043_g053"/>
</dbReference>
<evidence type="ECO:0000313" key="5">
    <source>
        <dbReference type="Proteomes" id="UP000887569"/>
    </source>
</evidence>
<keyword evidence="3" id="KW-0812">Transmembrane</keyword>
<feature type="domain" description="BRICHOS" evidence="4">
    <location>
        <begin position="412"/>
        <end position="483"/>
    </location>
</feature>
<dbReference type="Pfam" id="PF04089">
    <property type="entry name" value="BRICHOS"/>
    <property type="match status" value="1"/>
</dbReference>
<feature type="transmembrane region" description="Helical" evidence="3">
    <location>
        <begin position="329"/>
        <end position="352"/>
    </location>
</feature>
<protein>
    <submittedName>
        <fullName evidence="6">BRICHOS domain-containing protein</fullName>
    </submittedName>
</protein>
<organism evidence="5 6">
    <name type="scientific">Parascaris univalens</name>
    <name type="common">Nematode worm</name>
    <dbReference type="NCBI Taxonomy" id="6257"/>
    <lineage>
        <taxon>Eukaryota</taxon>
        <taxon>Metazoa</taxon>
        <taxon>Ecdysozoa</taxon>
        <taxon>Nematoda</taxon>
        <taxon>Chromadorea</taxon>
        <taxon>Rhabditida</taxon>
        <taxon>Spirurina</taxon>
        <taxon>Ascaridomorpha</taxon>
        <taxon>Ascaridoidea</taxon>
        <taxon>Ascarididae</taxon>
        <taxon>Parascaris</taxon>
    </lineage>
</organism>
<keyword evidence="3" id="KW-1133">Transmembrane helix</keyword>
<feature type="compositionally biased region" description="Basic and acidic residues" evidence="2">
    <location>
        <begin position="76"/>
        <end position="87"/>
    </location>
</feature>
<feature type="compositionally biased region" description="Polar residues" evidence="2">
    <location>
        <begin position="62"/>
        <end position="72"/>
    </location>
</feature>
<reference evidence="6" key="1">
    <citation type="submission" date="2022-11" db="UniProtKB">
        <authorList>
            <consortium name="WormBaseParasite"/>
        </authorList>
    </citation>
    <scope>IDENTIFICATION</scope>
</reference>
<keyword evidence="3" id="KW-0472">Membrane</keyword>
<dbReference type="Proteomes" id="UP000887569">
    <property type="component" value="Unplaced"/>
</dbReference>
<sequence length="596" mass="67150">MDYGPPSRTIEEQEIIERYVTESRRTVPYSSRDGLDRELITETTERRYEERIPYSGYRRTSESILQQSSSGGVETDADRRYHTTGERDYSRDASFLQTSGMSTSSQPQQINSSSAITLSGGNIDSYGYDVHEVHTSEGGARIVQTHGSGLIHGEGPAIEQRDRSLSEQRTFPDRSIEQRTTLIEERTLDDRRPGITSALKSGSKEVGFLGSVRSAASGIQSRVDTRPSVYTVPTPSTAKNELWRSVGAAIGDTSLSRKDSYKRMQQHQLDESADMYLPRSDASLMTGTGRSHSETPQPSPSCWERVTLFFRKLFSRIENTRCTPRLLCLLLLLLVLLLLFFILLGVILNAIFGAYSVRKLVLFPPICEECRQRSPNGVFEQTPSILYVHYNSPSQAHFELVGNSPFKSNSFTAIDFNTGYIAIADHALTDSHGKHTTCFVMPLDRSAMPSMSALQDALRSTESEVQSEFGWQEYWQYQAEPIDALSAERKFTERIADCINAKWYLLKHTVYTKDSGCSDCYDFCLPDYGVQRLHKYADDVTVGIRRLDCFRLYVPEWAKYQITPDSQGGHWSYPKIASSTQRDAGGNWVNWSPIAG</sequence>
<evidence type="ECO:0000256" key="1">
    <source>
        <dbReference type="ARBA" id="ARBA00023157"/>
    </source>
</evidence>
<name>A0A915BJR6_PARUN</name>
<feature type="region of interest" description="Disordered" evidence="2">
    <location>
        <begin position="61"/>
        <end position="87"/>
    </location>
</feature>
<evidence type="ECO:0000313" key="6">
    <source>
        <dbReference type="WBParaSite" id="PgR043_g053_t01"/>
    </source>
</evidence>
<keyword evidence="5" id="KW-1185">Reference proteome</keyword>
<dbReference type="InterPro" id="IPR007084">
    <property type="entry name" value="BRICHOS_dom"/>
</dbReference>